<keyword evidence="1" id="KW-0472">Membrane</keyword>
<evidence type="ECO:0000313" key="5">
    <source>
        <dbReference type="Proteomes" id="UP000321723"/>
    </source>
</evidence>
<dbReference type="GO" id="GO:0004527">
    <property type="term" value="F:exonuclease activity"/>
    <property type="evidence" value="ECO:0007669"/>
    <property type="project" value="UniProtKB-KW"/>
</dbReference>
<name>A0A511FI08_9CELL</name>
<dbReference type="EMBL" id="BJVQ01000065">
    <property type="protein sequence ID" value="GEL48194.1"/>
    <property type="molecule type" value="Genomic_DNA"/>
</dbReference>
<keyword evidence="4" id="KW-0378">Hydrolase</keyword>
<dbReference type="EMBL" id="JACHDN010000001">
    <property type="protein sequence ID" value="MBB5471292.1"/>
    <property type="molecule type" value="Genomic_DNA"/>
</dbReference>
<dbReference type="RefSeq" id="WP_246803154.1">
    <property type="nucleotide sequence ID" value="NZ_BJVQ01000065.1"/>
</dbReference>
<evidence type="ECO:0000313" key="6">
    <source>
        <dbReference type="Proteomes" id="UP000564629"/>
    </source>
</evidence>
<dbReference type="AlphaFoldDB" id="A0A511FI08"/>
<organism evidence="3 5">
    <name type="scientific">Cellulomonas hominis</name>
    <dbReference type="NCBI Taxonomy" id="156981"/>
    <lineage>
        <taxon>Bacteria</taxon>
        <taxon>Bacillati</taxon>
        <taxon>Actinomycetota</taxon>
        <taxon>Actinomycetes</taxon>
        <taxon>Micrococcales</taxon>
        <taxon>Cellulomonadaceae</taxon>
        <taxon>Cellulomonas</taxon>
    </lineage>
</organism>
<feature type="transmembrane region" description="Helical" evidence="1">
    <location>
        <begin position="63"/>
        <end position="84"/>
    </location>
</feature>
<keyword evidence="4" id="KW-0540">Nuclease</keyword>
<dbReference type="InterPro" id="IPR005135">
    <property type="entry name" value="Endo/exonuclease/phosphatase"/>
</dbReference>
<dbReference type="InterPro" id="IPR036691">
    <property type="entry name" value="Endo/exonu/phosph_ase_sf"/>
</dbReference>
<dbReference type="Pfam" id="PF03372">
    <property type="entry name" value="Exo_endo_phos"/>
    <property type="match status" value="1"/>
</dbReference>
<keyword evidence="4" id="KW-0255">Endonuclease</keyword>
<sequence>MLATAAVVLVLVAPGALGLADVSPFGQLVALRGLVGLVLLLAALLVLVALAARERRARPRRGLALALAGVLLAGAGAQGAVLAARGVGTDGPGDPDDADLVVLAFNTFGTVPADDLAALVLAQDADVAVLPETTAETARTAAGALTAAGRPTTALAADAAHPGSDGVALLLRTGLGDYDQVGAGLPATELGTFAAVLGPGGAAEPGAPDRVVATHLRAPSSGRRVPVWRAHTAAIADVCRSTPGVVVAGDLNATLDHPGLADLGPCVDAARAAGAAGLGTWPAGSAEVLGAPIDHVLVDGRAWRVAGFAVLPAVGASDHRPVVAHLDRR</sequence>
<reference evidence="3 5" key="1">
    <citation type="submission" date="2019-07" db="EMBL/GenBank/DDBJ databases">
        <title>Whole genome shotgun sequence of Cellulomonas hominis NBRC 16055.</title>
        <authorList>
            <person name="Hosoyama A."/>
            <person name="Uohara A."/>
            <person name="Ohji S."/>
            <person name="Ichikawa N."/>
        </authorList>
    </citation>
    <scope>NUCLEOTIDE SEQUENCE [LARGE SCALE GENOMIC DNA]</scope>
    <source>
        <strain evidence="3 5">NBRC 16055</strain>
    </source>
</reference>
<reference evidence="4 6" key="2">
    <citation type="submission" date="2020-08" db="EMBL/GenBank/DDBJ databases">
        <title>Sequencing the genomes of 1000 actinobacteria strains.</title>
        <authorList>
            <person name="Klenk H.-P."/>
        </authorList>
    </citation>
    <scope>NUCLEOTIDE SEQUENCE [LARGE SCALE GENOMIC DNA]</scope>
    <source>
        <strain evidence="4 6">DSM 9581</strain>
    </source>
</reference>
<gene>
    <name evidence="3" type="ORF">CHO01_33100</name>
    <name evidence="4" type="ORF">HNR08_000028</name>
</gene>
<keyword evidence="1" id="KW-1133">Transmembrane helix</keyword>
<keyword evidence="5" id="KW-1185">Reference proteome</keyword>
<evidence type="ECO:0000313" key="4">
    <source>
        <dbReference type="EMBL" id="MBB5471292.1"/>
    </source>
</evidence>
<proteinExistence type="predicted"/>
<evidence type="ECO:0000259" key="2">
    <source>
        <dbReference type="Pfam" id="PF03372"/>
    </source>
</evidence>
<keyword evidence="4" id="KW-0269">Exonuclease</keyword>
<dbReference type="Proteomes" id="UP000321723">
    <property type="component" value="Unassembled WGS sequence"/>
</dbReference>
<feature type="transmembrane region" description="Helical" evidence="1">
    <location>
        <begin position="30"/>
        <end position="51"/>
    </location>
</feature>
<dbReference type="Proteomes" id="UP000564629">
    <property type="component" value="Unassembled WGS sequence"/>
</dbReference>
<protein>
    <submittedName>
        <fullName evidence="4">Endonuclease/exonuclease/phosphatase (EEP) superfamily protein YafD</fullName>
    </submittedName>
</protein>
<dbReference type="GO" id="GO:0004519">
    <property type="term" value="F:endonuclease activity"/>
    <property type="evidence" value="ECO:0007669"/>
    <property type="project" value="UniProtKB-KW"/>
</dbReference>
<dbReference type="Gene3D" id="3.60.10.10">
    <property type="entry name" value="Endonuclease/exonuclease/phosphatase"/>
    <property type="match status" value="1"/>
</dbReference>
<dbReference type="SUPFAM" id="SSF56219">
    <property type="entry name" value="DNase I-like"/>
    <property type="match status" value="1"/>
</dbReference>
<comment type="caution">
    <text evidence="3">The sequence shown here is derived from an EMBL/GenBank/DDBJ whole genome shotgun (WGS) entry which is preliminary data.</text>
</comment>
<accession>A0A511FI08</accession>
<feature type="domain" description="Endonuclease/exonuclease/phosphatase" evidence="2">
    <location>
        <begin position="105"/>
        <end position="319"/>
    </location>
</feature>
<evidence type="ECO:0000313" key="3">
    <source>
        <dbReference type="EMBL" id="GEL48194.1"/>
    </source>
</evidence>
<keyword evidence="1" id="KW-0812">Transmembrane</keyword>
<evidence type="ECO:0000256" key="1">
    <source>
        <dbReference type="SAM" id="Phobius"/>
    </source>
</evidence>